<dbReference type="InterPro" id="IPR018484">
    <property type="entry name" value="FGGY_N"/>
</dbReference>
<protein>
    <recommendedName>
        <fullName evidence="4">Xylulose kinase</fullName>
        <ecNumber evidence="4">2.7.1.17</ecNumber>
    </recommendedName>
</protein>
<feature type="domain" description="Carbohydrate kinase FGGY N-terminal" evidence="5">
    <location>
        <begin position="129"/>
        <end position="274"/>
    </location>
</feature>
<dbReference type="InterPro" id="IPR042024">
    <property type="entry name" value="D-XK_euk"/>
</dbReference>
<dbReference type="Proteomes" id="UP000694567">
    <property type="component" value="Unplaced"/>
</dbReference>
<feature type="domain" description="Carbohydrate kinase FGGY C-terminal" evidence="6">
    <location>
        <begin position="289"/>
        <end position="471"/>
    </location>
</feature>
<keyword evidence="8" id="KW-1185">Reference proteome</keyword>
<dbReference type="InterPro" id="IPR043129">
    <property type="entry name" value="ATPase_NBD"/>
</dbReference>
<dbReference type="PANTHER" id="PTHR10196:SF57">
    <property type="entry name" value="XYLULOSE KINASE"/>
    <property type="match status" value="1"/>
</dbReference>
<evidence type="ECO:0000259" key="6">
    <source>
        <dbReference type="Pfam" id="PF02782"/>
    </source>
</evidence>
<accession>A0A8C0ELG2</accession>
<proteinExistence type="inferred from homology"/>
<comment type="catalytic activity">
    <reaction evidence="4">
        <text>D-xylulose + ATP = D-xylulose 5-phosphate + ADP + H(+)</text>
        <dbReference type="Rhea" id="RHEA:10964"/>
        <dbReference type="ChEBI" id="CHEBI:15378"/>
        <dbReference type="ChEBI" id="CHEBI:17140"/>
        <dbReference type="ChEBI" id="CHEBI:30616"/>
        <dbReference type="ChEBI" id="CHEBI:57737"/>
        <dbReference type="ChEBI" id="CHEBI:456216"/>
        <dbReference type="EC" id="2.7.1.17"/>
    </reaction>
</comment>
<dbReference type="GO" id="GO:0005997">
    <property type="term" value="P:xylulose metabolic process"/>
    <property type="evidence" value="ECO:0007669"/>
    <property type="project" value="UniProtKB-UniRule"/>
</dbReference>
<dbReference type="Ensembl" id="ENSBOBT00000004988.1">
    <property type="protein sequence ID" value="ENSBOBP00000004858.1"/>
    <property type="gene ID" value="ENSBOBG00000002151.1"/>
</dbReference>
<comment type="similarity">
    <text evidence="1 4">Belongs to the FGGY kinase family.</text>
</comment>
<dbReference type="GO" id="GO:0042732">
    <property type="term" value="P:D-xylose metabolic process"/>
    <property type="evidence" value="ECO:0007669"/>
    <property type="project" value="UniProtKB-UniRule"/>
</dbReference>
<dbReference type="AlphaFoldDB" id="A0A8C0ELG2"/>
<comment type="function">
    <text evidence="4">Phosphorylates D-xylulose to produce D-xylulose 5-phosphate, a molecule that may play an important role in the regulation of glucose metabolism and lipogenesis.</text>
</comment>
<dbReference type="PANTHER" id="PTHR10196">
    <property type="entry name" value="SUGAR KINASE"/>
    <property type="match status" value="1"/>
</dbReference>
<dbReference type="SUPFAM" id="SSF53067">
    <property type="entry name" value="Actin-like ATPase domain"/>
    <property type="match status" value="2"/>
</dbReference>
<name>A0A8C0ELG2_BUBBB</name>
<dbReference type="Pfam" id="PF00370">
    <property type="entry name" value="FGGY_N"/>
    <property type="match status" value="1"/>
</dbReference>
<dbReference type="EC" id="2.7.1.17" evidence="4"/>
<reference evidence="7" key="2">
    <citation type="submission" date="2025-09" db="UniProtKB">
        <authorList>
            <consortium name="Ensembl"/>
        </authorList>
    </citation>
    <scope>IDENTIFICATION</scope>
</reference>
<dbReference type="Gene3D" id="3.30.420.40">
    <property type="match status" value="2"/>
</dbReference>
<dbReference type="CDD" id="cd07776">
    <property type="entry name" value="ASKHA_NBD_FGGY_SpXK-like"/>
    <property type="match status" value="1"/>
</dbReference>
<evidence type="ECO:0000259" key="5">
    <source>
        <dbReference type="Pfam" id="PF00370"/>
    </source>
</evidence>
<sequence>MGKKKKGGGKHMLKVIAIDEQLRVIYEDNVHFDKDLPEFKTQGGVYIHGDRLTITSPVLMWVKALDLILEKMKSLGFNFSQVRALSGAGQQHGSVYWKKGSVQILKNPSSELPLHQSLKACFSVSNSPIWMDSSTASQCSALEKAVGGAQHLASITGSRAYERFTGNQIAKIYSQNPEVYMETERISLVSSFAASLFLGAYAPIDYSDGSGMNLLQIWKKVWSVSCLDACAPGLEEKLGCPVPSHSVLGPISPYYSQRYGFSPDCKIVAFTGDNPGEMIKCVRFSENDYISLGTSDTLFLWIQEPTPALEGHILCNPVDSQTYMALLCFKNGSLMRERIRDDCASGSWDEFSKALSSTVAGNNGNLGFYFDVMEITPEAVGIHRFNRDNQKVSDFPKEVEIRALIEGQFMAKRIHAEKLGYKVSKTRILATGGASHNKKILQVLSDVFNAPVYTIDTANSACLGSAYRAIHGLVAEMNVSLADVVKLAPEPRLAVTPTAGAEEVSKLGNTIFLFISCLLQDVVVC</sequence>
<evidence type="ECO:0000256" key="4">
    <source>
        <dbReference type="RuleBase" id="RU367058"/>
    </source>
</evidence>
<evidence type="ECO:0000256" key="1">
    <source>
        <dbReference type="ARBA" id="ARBA00009156"/>
    </source>
</evidence>
<reference evidence="7" key="1">
    <citation type="submission" date="2025-08" db="UniProtKB">
        <authorList>
            <consortium name="Ensembl"/>
        </authorList>
    </citation>
    <scope>IDENTIFICATION</scope>
</reference>
<dbReference type="GO" id="GO:0005829">
    <property type="term" value="C:cytosol"/>
    <property type="evidence" value="ECO:0007669"/>
    <property type="project" value="TreeGrafter"/>
</dbReference>
<dbReference type="FunFam" id="3.30.420.40:FF:000118">
    <property type="entry name" value="Xylulose kinase 2"/>
    <property type="match status" value="1"/>
</dbReference>
<evidence type="ECO:0000313" key="7">
    <source>
        <dbReference type="Ensembl" id="ENSBOBP00000004858.1"/>
    </source>
</evidence>
<organism evidence="7 8">
    <name type="scientific">Bubo bubo</name>
    <name type="common">Eurasian eagle-owl</name>
    <name type="synonym">Strix bubo</name>
    <dbReference type="NCBI Taxonomy" id="30461"/>
    <lineage>
        <taxon>Eukaryota</taxon>
        <taxon>Metazoa</taxon>
        <taxon>Chordata</taxon>
        <taxon>Craniata</taxon>
        <taxon>Vertebrata</taxon>
        <taxon>Euteleostomi</taxon>
        <taxon>Archelosauria</taxon>
        <taxon>Archosauria</taxon>
        <taxon>Dinosauria</taxon>
        <taxon>Saurischia</taxon>
        <taxon>Theropoda</taxon>
        <taxon>Coelurosauria</taxon>
        <taxon>Aves</taxon>
        <taxon>Neognathae</taxon>
        <taxon>Neoaves</taxon>
        <taxon>Telluraves</taxon>
        <taxon>Strigiformes</taxon>
        <taxon>Strigidae</taxon>
        <taxon>Bubo</taxon>
    </lineage>
</organism>
<evidence type="ECO:0000256" key="3">
    <source>
        <dbReference type="ARBA" id="ARBA00022777"/>
    </source>
</evidence>
<keyword evidence="4" id="KW-0067">ATP-binding</keyword>
<dbReference type="Pfam" id="PF02782">
    <property type="entry name" value="FGGY_C"/>
    <property type="match status" value="1"/>
</dbReference>
<keyword evidence="3 4" id="KW-0418">Kinase</keyword>
<keyword evidence="4" id="KW-0547">Nucleotide-binding</keyword>
<keyword evidence="4" id="KW-0119">Carbohydrate metabolism</keyword>
<keyword evidence="2 4" id="KW-0808">Transferase</keyword>
<evidence type="ECO:0000313" key="8">
    <source>
        <dbReference type="Proteomes" id="UP000694567"/>
    </source>
</evidence>
<keyword evidence="4" id="KW-0859">Xylose metabolism</keyword>
<dbReference type="GO" id="GO:0004856">
    <property type="term" value="F:D-xylulokinase activity"/>
    <property type="evidence" value="ECO:0007669"/>
    <property type="project" value="UniProtKB-UniRule"/>
</dbReference>
<evidence type="ECO:0000256" key="2">
    <source>
        <dbReference type="ARBA" id="ARBA00022679"/>
    </source>
</evidence>
<dbReference type="GO" id="GO:0005524">
    <property type="term" value="F:ATP binding"/>
    <property type="evidence" value="ECO:0007669"/>
    <property type="project" value="UniProtKB-KW"/>
</dbReference>
<dbReference type="InterPro" id="IPR018485">
    <property type="entry name" value="FGGY_C"/>
</dbReference>